<feature type="compositionally biased region" description="Basic and acidic residues" evidence="1">
    <location>
        <begin position="278"/>
        <end position="291"/>
    </location>
</feature>
<name>A0A2N5TRM8_9BASI</name>
<reference evidence="3 4" key="1">
    <citation type="submission" date="2017-11" db="EMBL/GenBank/DDBJ databases">
        <title>De novo assembly and phasing of dikaryotic genomes from two isolates of Puccinia coronata f. sp. avenae, the causal agent of oat crown rust.</title>
        <authorList>
            <person name="Miller M.E."/>
            <person name="Zhang Y."/>
            <person name="Omidvar V."/>
            <person name="Sperschneider J."/>
            <person name="Schwessinger B."/>
            <person name="Raley C."/>
            <person name="Palmer J.M."/>
            <person name="Garnica D."/>
            <person name="Upadhyaya N."/>
            <person name="Rathjen J."/>
            <person name="Taylor J.M."/>
            <person name="Park R.F."/>
            <person name="Dodds P.N."/>
            <person name="Hirsch C.D."/>
            <person name="Kianian S.F."/>
            <person name="Figueroa M."/>
        </authorList>
    </citation>
    <scope>NUCLEOTIDE SEQUENCE [LARGE SCALE GENOMIC DNA]</scope>
    <source>
        <strain evidence="3">12NC29</strain>
    </source>
</reference>
<feature type="signal peptide" evidence="2">
    <location>
        <begin position="1"/>
        <end position="26"/>
    </location>
</feature>
<evidence type="ECO:0000313" key="3">
    <source>
        <dbReference type="EMBL" id="PLW28155.1"/>
    </source>
</evidence>
<organism evidence="3 4">
    <name type="scientific">Puccinia coronata f. sp. avenae</name>
    <dbReference type="NCBI Taxonomy" id="200324"/>
    <lineage>
        <taxon>Eukaryota</taxon>
        <taxon>Fungi</taxon>
        <taxon>Dikarya</taxon>
        <taxon>Basidiomycota</taxon>
        <taxon>Pucciniomycotina</taxon>
        <taxon>Pucciniomycetes</taxon>
        <taxon>Pucciniales</taxon>
        <taxon>Pucciniaceae</taxon>
        <taxon>Puccinia</taxon>
    </lineage>
</organism>
<sequence length="311" mass="32965">MLIDISTKLVVLVTLLSVLSLREASAVATHRRYRRQVPQEWAHAREVNTVDTMLKLDNPLNITHPIFSLLGNDAAAKGMGKIDKKNIDCFQKIVADQAFKNAKAAGNKAGQEAAIIFASLEKNTNNVGVASPPCASKKMENPEIERLIQHQDAASKGAKEINKKSALLAALSLSQIGSDPLLAFNTGTFKAGDPKNNKQGKGESCDIDSDPVGCIYTKNLMVVDVTKEEVDAFLKQHAGAAGGNNFKAAGSSDKDKTTDKDKNKDAKPTKDGGATSGKDSKLTEAKADTSGKGKGNATESVGEITLVDESS</sequence>
<protein>
    <submittedName>
        <fullName evidence="3">Uncharacterized protein</fullName>
    </submittedName>
</protein>
<keyword evidence="4" id="KW-1185">Reference proteome</keyword>
<dbReference type="PANTHER" id="PTHR34587:SF1">
    <property type="entry name" value="CIRCUMSPOROZOITE PROTEIN"/>
    <property type="match status" value="1"/>
</dbReference>
<keyword evidence="2" id="KW-0732">Signal</keyword>
<dbReference type="EMBL" id="PGCJ01000455">
    <property type="protein sequence ID" value="PLW28155.1"/>
    <property type="molecule type" value="Genomic_DNA"/>
</dbReference>
<feature type="compositionally biased region" description="Basic and acidic residues" evidence="1">
    <location>
        <begin position="252"/>
        <end position="270"/>
    </location>
</feature>
<feature type="region of interest" description="Disordered" evidence="1">
    <location>
        <begin position="241"/>
        <end position="311"/>
    </location>
</feature>
<dbReference type="AlphaFoldDB" id="A0A2N5TRM8"/>
<evidence type="ECO:0000256" key="2">
    <source>
        <dbReference type="SAM" id="SignalP"/>
    </source>
</evidence>
<evidence type="ECO:0000313" key="4">
    <source>
        <dbReference type="Proteomes" id="UP000235388"/>
    </source>
</evidence>
<accession>A0A2N5TRM8</accession>
<dbReference type="Proteomes" id="UP000235388">
    <property type="component" value="Unassembled WGS sequence"/>
</dbReference>
<dbReference type="STRING" id="200324.A0A2N5TRM8"/>
<gene>
    <name evidence="3" type="ORF">PCANC_19726</name>
</gene>
<evidence type="ECO:0000256" key="1">
    <source>
        <dbReference type="SAM" id="MobiDB-lite"/>
    </source>
</evidence>
<dbReference type="PANTHER" id="PTHR34587">
    <property type="entry name" value="VWFA DOMAIN-CONTAINING PROTEIN"/>
    <property type="match status" value="1"/>
</dbReference>
<feature type="chain" id="PRO_5014743145" evidence="2">
    <location>
        <begin position="27"/>
        <end position="311"/>
    </location>
</feature>
<dbReference type="OrthoDB" id="2153847at2759"/>
<proteinExistence type="predicted"/>
<dbReference type="InterPro" id="IPR053216">
    <property type="entry name" value="Appressorial_penetr-assoc"/>
</dbReference>
<comment type="caution">
    <text evidence="3">The sequence shown here is derived from an EMBL/GenBank/DDBJ whole genome shotgun (WGS) entry which is preliminary data.</text>
</comment>